<dbReference type="Proteomes" id="UP000307440">
    <property type="component" value="Unassembled WGS sequence"/>
</dbReference>
<dbReference type="SUPFAM" id="SSF49879">
    <property type="entry name" value="SMAD/FHA domain"/>
    <property type="match status" value="1"/>
</dbReference>
<dbReference type="PROSITE" id="PS50006">
    <property type="entry name" value="FHA_DOMAIN"/>
    <property type="match status" value="1"/>
</dbReference>
<protein>
    <recommendedName>
        <fullName evidence="1">FHA domain-containing protein</fullName>
    </recommendedName>
</protein>
<dbReference type="Pfam" id="PF00498">
    <property type="entry name" value="FHA"/>
    <property type="match status" value="1"/>
</dbReference>
<dbReference type="SMART" id="SM00240">
    <property type="entry name" value="FHA"/>
    <property type="match status" value="1"/>
</dbReference>
<dbReference type="OrthoDB" id="687730at2759"/>
<accession>A0A5C3KTJ9</accession>
<dbReference type="InterPro" id="IPR008984">
    <property type="entry name" value="SMAD_FHA_dom_sf"/>
</dbReference>
<dbReference type="InterPro" id="IPR000253">
    <property type="entry name" value="FHA_dom"/>
</dbReference>
<feature type="domain" description="FHA" evidence="1">
    <location>
        <begin position="70"/>
        <end position="104"/>
    </location>
</feature>
<dbReference type="EMBL" id="ML210217">
    <property type="protein sequence ID" value="TFK23515.1"/>
    <property type="molecule type" value="Genomic_DNA"/>
</dbReference>
<dbReference type="Gene3D" id="2.60.200.20">
    <property type="match status" value="1"/>
</dbReference>
<evidence type="ECO:0000313" key="2">
    <source>
        <dbReference type="EMBL" id="TFK23515.1"/>
    </source>
</evidence>
<dbReference type="STRING" id="230819.A0A5C3KTJ9"/>
<evidence type="ECO:0000313" key="3">
    <source>
        <dbReference type="Proteomes" id="UP000307440"/>
    </source>
</evidence>
<name>A0A5C3KTJ9_COPMA</name>
<sequence>MSLQISVTLVPQSGSFCYAAKRLELTSTPLILGAESSDRSQHPPASQTNGWFKGIISEDPIKPDILPLSLSERHAQIWFSSTDSRVYIQDLSSAFGTFLNGSRITQPTALKSGDIITLGTTISRSANTPSYITDHHLKPVIAELAFSCSPSLSMLS</sequence>
<keyword evidence="3" id="KW-1185">Reference proteome</keyword>
<dbReference type="CDD" id="cd00060">
    <property type="entry name" value="FHA"/>
    <property type="match status" value="1"/>
</dbReference>
<dbReference type="AlphaFoldDB" id="A0A5C3KTJ9"/>
<evidence type="ECO:0000259" key="1">
    <source>
        <dbReference type="PROSITE" id="PS50006"/>
    </source>
</evidence>
<organism evidence="2 3">
    <name type="scientific">Coprinopsis marcescibilis</name>
    <name type="common">Agaric fungus</name>
    <name type="synonym">Psathyrella marcescibilis</name>
    <dbReference type="NCBI Taxonomy" id="230819"/>
    <lineage>
        <taxon>Eukaryota</taxon>
        <taxon>Fungi</taxon>
        <taxon>Dikarya</taxon>
        <taxon>Basidiomycota</taxon>
        <taxon>Agaricomycotina</taxon>
        <taxon>Agaricomycetes</taxon>
        <taxon>Agaricomycetidae</taxon>
        <taxon>Agaricales</taxon>
        <taxon>Agaricineae</taxon>
        <taxon>Psathyrellaceae</taxon>
        <taxon>Coprinopsis</taxon>
    </lineage>
</organism>
<reference evidence="2 3" key="1">
    <citation type="journal article" date="2019" name="Nat. Ecol. Evol.">
        <title>Megaphylogeny resolves global patterns of mushroom evolution.</title>
        <authorList>
            <person name="Varga T."/>
            <person name="Krizsan K."/>
            <person name="Foldi C."/>
            <person name="Dima B."/>
            <person name="Sanchez-Garcia M."/>
            <person name="Sanchez-Ramirez S."/>
            <person name="Szollosi G.J."/>
            <person name="Szarkandi J.G."/>
            <person name="Papp V."/>
            <person name="Albert L."/>
            <person name="Andreopoulos W."/>
            <person name="Angelini C."/>
            <person name="Antonin V."/>
            <person name="Barry K.W."/>
            <person name="Bougher N.L."/>
            <person name="Buchanan P."/>
            <person name="Buyck B."/>
            <person name="Bense V."/>
            <person name="Catcheside P."/>
            <person name="Chovatia M."/>
            <person name="Cooper J."/>
            <person name="Damon W."/>
            <person name="Desjardin D."/>
            <person name="Finy P."/>
            <person name="Geml J."/>
            <person name="Haridas S."/>
            <person name="Hughes K."/>
            <person name="Justo A."/>
            <person name="Karasinski D."/>
            <person name="Kautmanova I."/>
            <person name="Kiss B."/>
            <person name="Kocsube S."/>
            <person name="Kotiranta H."/>
            <person name="LaButti K.M."/>
            <person name="Lechner B.E."/>
            <person name="Liimatainen K."/>
            <person name="Lipzen A."/>
            <person name="Lukacs Z."/>
            <person name="Mihaltcheva S."/>
            <person name="Morgado L.N."/>
            <person name="Niskanen T."/>
            <person name="Noordeloos M.E."/>
            <person name="Ohm R.A."/>
            <person name="Ortiz-Santana B."/>
            <person name="Ovrebo C."/>
            <person name="Racz N."/>
            <person name="Riley R."/>
            <person name="Savchenko A."/>
            <person name="Shiryaev A."/>
            <person name="Soop K."/>
            <person name="Spirin V."/>
            <person name="Szebenyi C."/>
            <person name="Tomsovsky M."/>
            <person name="Tulloss R.E."/>
            <person name="Uehling J."/>
            <person name="Grigoriev I.V."/>
            <person name="Vagvolgyi C."/>
            <person name="Papp T."/>
            <person name="Martin F.M."/>
            <person name="Miettinen O."/>
            <person name="Hibbett D.S."/>
            <person name="Nagy L.G."/>
        </authorList>
    </citation>
    <scope>NUCLEOTIDE SEQUENCE [LARGE SCALE GENOMIC DNA]</scope>
    <source>
        <strain evidence="2 3">CBS 121175</strain>
    </source>
</reference>
<gene>
    <name evidence="2" type="ORF">FA15DRAFT_757195</name>
</gene>
<proteinExistence type="predicted"/>